<dbReference type="OrthoDB" id="72471at2"/>
<proteinExistence type="predicted"/>
<name>A0A3M8QA62_9GAMM</name>
<evidence type="ECO:0008006" key="3">
    <source>
        <dbReference type="Google" id="ProtNLM"/>
    </source>
</evidence>
<dbReference type="Proteomes" id="UP000280507">
    <property type="component" value="Unassembled WGS sequence"/>
</dbReference>
<comment type="caution">
    <text evidence="1">The sequence shown here is derived from an EMBL/GenBank/DDBJ whole genome shotgun (WGS) entry which is preliminary data.</text>
</comment>
<protein>
    <recommendedName>
        <fullName evidence="3">ASCH domain-containing protein</fullName>
    </recommendedName>
</protein>
<evidence type="ECO:0000313" key="1">
    <source>
        <dbReference type="EMBL" id="RNF52958.1"/>
    </source>
</evidence>
<sequence length="212" mass="24422">MKELPILFNTDMVKAILDGRKTQTRRPIKLQPKVDGRNVSWDGKLFGKETTFTETIEKYLSKCCPFGKPGDRLWVREAFGKHIRNVGGTPHESVVYKATDPRIPSCYDCNGNELPMQWIEPHKMPHWTCRLFLEVTNIRIERVQDITEEDAWAEGCEGYDDDVTGGQSGYSEFMNLWDSIYAESEEKSVIANPWVWVIEFKIAELKTAKQGE</sequence>
<keyword evidence="2" id="KW-1185">Reference proteome</keyword>
<accession>A0A3M8QA62</accession>
<gene>
    <name evidence="1" type="ORF">EBI00_02330</name>
</gene>
<dbReference type="EMBL" id="RIZG01000001">
    <property type="protein sequence ID" value="RNF52958.1"/>
    <property type="molecule type" value="Genomic_DNA"/>
</dbReference>
<evidence type="ECO:0000313" key="2">
    <source>
        <dbReference type="Proteomes" id="UP000280507"/>
    </source>
</evidence>
<dbReference type="RefSeq" id="WP_123094299.1">
    <property type="nucleotide sequence ID" value="NZ_RIZG01000001.1"/>
</dbReference>
<organism evidence="1 2">
    <name type="scientific">Marinomonas hwangdonensis</name>
    <dbReference type="NCBI Taxonomy" id="1053647"/>
    <lineage>
        <taxon>Bacteria</taxon>
        <taxon>Pseudomonadati</taxon>
        <taxon>Pseudomonadota</taxon>
        <taxon>Gammaproteobacteria</taxon>
        <taxon>Oceanospirillales</taxon>
        <taxon>Oceanospirillaceae</taxon>
        <taxon>Marinomonas</taxon>
    </lineage>
</organism>
<dbReference type="AlphaFoldDB" id="A0A3M8QA62"/>
<reference evidence="1 2" key="1">
    <citation type="journal article" date="2012" name="Int. J. Syst. Evol. Microbiol.">
        <title>Marinomonas hwangdonensis sp. nov., isolated from seawater.</title>
        <authorList>
            <person name="Jung Y.T."/>
            <person name="Oh T.K."/>
            <person name="Yoon J.H."/>
        </authorList>
    </citation>
    <scope>NUCLEOTIDE SEQUENCE [LARGE SCALE GENOMIC DNA]</scope>
    <source>
        <strain evidence="1 2">HDW-15</strain>
    </source>
</reference>